<dbReference type="InterPro" id="IPR018201">
    <property type="entry name" value="Ketoacyl_synth_AS"/>
</dbReference>
<comment type="similarity">
    <text evidence="2 11 13">Belongs to the thiolase-like superfamily. Beta-ketoacyl-ACP synthases family.</text>
</comment>
<dbReference type="FunFam" id="3.40.47.10:FF:000009">
    <property type="entry name" value="3-oxoacyl-[acyl-carrier-protein] synthase 2"/>
    <property type="match status" value="1"/>
</dbReference>
<dbReference type="NCBIfam" id="NF004970">
    <property type="entry name" value="PRK06333.1"/>
    <property type="match status" value="1"/>
</dbReference>
<dbReference type="PROSITE" id="PS52004">
    <property type="entry name" value="KS3_2"/>
    <property type="match status" value="1"/>
</dbReference>
<proteinExistence type="inferred from homology"/>
<dbReference type="InterPro" id="IPR014030">
    <property type="entry name" value="Ketoacyl_synth_N"/>
</dbReference>
<dbReference type="GO" id="GO:0004315">
    <property type="term" value="F:3-oxoacyl-[acyl-carrier-protein] synthase activity"/>
    <property type="evidence" value="ECO:0007669"/>
    <property type="project" value="UniProtKB-UniRule"/>
</dbReference>
<evidence type="ECO:0000256" key="12">
    <source>
        <dbReference type="PIRSR" id="PIRSR000447-1"/>
    </source>
</evidence>
<evidence type="ECO:0000256" key="4">
    <source>
        <dbReference type="ARBA" id="ARBA00014657"/>
    </source>
</evidence>
<dbReference type="InterPro" id="IPR017568">
    <property type="entry name" value="3-oxoacyl-ACP_synth-2"/>
</dbReference>
<dbReference type="SMART" id="SM00825">
    <property type="entry name" value="PKS_KS"/>
    <property type="match status" value="1"/>
</dbReference>
<keyword evidence="5 11" id="KW-0444">Lipid biosynthesis</keyword>
<dbReference type="RefSeq" id="WP_064223366.1">
    <property type="nucleotide sequence ID" value="NZ_CANKZB010000001.1"/>
</dbReference>
<evidence type="ECO:0000256" key="1">
    <source>
        <dbReference type="ARBA" id="ARBA00005194"/>
    </source>
</evidence>
<keyword evidence="7" id="KW-0276">Fatty acid metabolism</keyword>
<comment type="pathway">
    <text evidence="1 11">Lipid metabolism; fatty acid biosynthesis.</text>
</comment>
<dbReference type="PROSITE" id="PS00606">
    <property type="entry name" value="KS3_1"/>
    <property type="match status" value="1"/>
</dbReference>
<comment type="catalytic activity">
    <reaction evidence="11">
        <text>a fatty acyl-[ACP] + malonyl-[ACP] + H(+) = a 3-oxoacyl-[ACP] + holo-[ACP] + CO2</text>
        <dbReference type="Rhea" id="RHEA:22836"/>
        <dbReference type="Rhea" id="RHEA-COMP:9623"/>
        <dbReference type="Rhea" id="RHEA-COMP:9685"/>
        <dbReference type="Rhea" id="RHEA-COMP:9916"/>
        <dbReference type="Rhea" id="RHEA-COMP:14125"/>
        <dbReference type="ChEBI" id="CHEBI:15378"/>
        <dbReference type="ChEBI" id="CHEBI:16526"/>
        <dbReference type="ChEBI" id="CHEBI:64479"/>
        <dbReference type="ChEBI" id="CHEBI:78449"/>
        <dbReference type="ChEBI" id="CHEBI:78776"/>
        <dbReference type="ChEBI" id="CHEBI:138651"/>
    </reaction>
</comment>
<evidence type="ECO:0000256" key="10">
    <source>
        <dbReference type="ARBA" id="ARBA00023315"/>
    </source>
</evidence>
<dbReference type="InterPro" id="IPR020841">
    <property type="entry name" value="PKS_Beta-ketoAc_synthase_dom"/>
</dbReference>
<dbReference type="InterPro" id="IPR000794">
    <property type="entry name" value="Beta-ketoacyl_synthase"/>
</dbReference>
<dbReference type="InterPro" id="IPR014031">
    <property type="entry name" value="Ketoacyl_synth_C"/>
</dbReference>
<keyword evidence="8" id="KW-0443">Lipid metabolism</keyword>
<dbReference type="AlphaFoldDB" id="A0AAE3B536"/>
<evidence type="ECO:0000256" key="2">
    <source>
        <dbReference type="ARBA" id="ARBA00008467"/>
    </source>
</evidence>
<dbReference type="Pfam" id="PF00109">
    <property type="entry name" value="ketoacyl-synt"/>
    <property type="match status" value="1"/>
</dbReference>
<evidence type="ECO:0000256" key="7">
    <source>
        <dbReference type="ARBA" id="ARBA00022832"/>
    </source>
</evidence>
<protein>
    <recommendedName>
        <fullName evidence="4 11">3-oxoacyl-[acyl-carrier-protein] synthase 2</fullName>
        <ecNumber evidence="3 11">2.3.1.179</ecNumber>
    </recommendedName>
</protein>
<dbReference type="GO" id="GO:0006633">
    <property type="term" value="P:fatty acid biosynthetic process"/>
    <property type="evidence" value="ECO:0007669"/>
    <property type="project" value="UniProtKB-UniRule"/>
</dbReference>
<keyword evidence="6 11" id="KW-0808">Transferase</keyword>
<evidence type="ECO:0000256" key="6">
    <source>
        <dbReference type="ARBA" id="ARBA00022679"/>
    </source>
</evidence>
<dbReference type="NCBIfam" id="TIGR03150">
    <property type="entry name" value="fabF"/>
    <property type="match status" value="1"/>
</dbReference>
<evidence type="ECO:0000259" key="14">
    <source>
        <dbReference type="PROSITE" id="PS52004"/>
    </source>
</evidence>
<evidence type="ECO:0000256" key="8">
    <source>
        <dbReference type="ARBA" id="ARBA00023098"/>
    </source>
</evidence>
<evidence type="ECO:0000256" key="11">
    <source>
        <dbReference type="PIRNR" id="PIRNR000447"/>
    </source>
</evidence>
<dbReference type="PANTHER" id="PTHR11712">
    <property type="entry name" value="POLYKETIDE SYNTHASE-RELATED"/>
    <property type="match status" value="1"/>
</dbReference>
<comment type="function">
    <text evidence="11">Involved in the type II fatty acid elongation cycle. Catalyzes the elongation of a wide range of acyl-ACP by the addition of two carbons from malonyl-ACP to an acyl acceptor. Can efficiently catalyze the conversion of palmitoleoyl-ACP (cis-hexadec-9-enoyl-ACP) to cis-vaccenoyl-ACP (cis-octadec-11-enoyl-ACP), an essential step in the thermal regulation of fatty acid composition.</text>
</comment>
<dbReference type="NCBIfam" id="NF005589">
    <property type="entry name" value="PRK07314.1"/>
    <property type="match status" value="1"/>
</dbReference>
<dbReference type="EC" id="2.3.1.179" evidence="3 11"/>
<organism evidence="15 16">
    <name type="scientific">Sulfitobacter geojensis</name>
    <dbReference type="NCBI Taxonomy" id="1342299"/>
    <lineage>
        <taxon>Bacteria</taxon>
        <taxon>Pseudomonadati</taxon>
        <taxon>Pseudomonadota</taxon>
        <taxon>Alphaproteobacteria</taxon>
        <taxon>Rhodobacterales</taxon>
        <taxon>Roseobacteraceae</taxon>
        <taxon>Sulfitobacter</taxon>
    </lineage>
</organism>
<dbReference type="EMBL" id="JAFBRM010000001">
    <property type="protein sequence ID" value="MBM1712917.1"/>
    <property type="molecule type" value="Genomic_DNA"/>
</dbReference>
<evidence type="ECO:0000256" key="9">
    <source>
        <dbReference type="ARBA" id="ARBA00023160"/>
    </source>
</evidence>
<keyword evidence="16" id="KW-1185">Reference proteome</keyword>
<evidence type="ECO:0000256" key="5">
    <source>
        <dbReference type="ARBA" id="ARBA00022516"/>
    </source>
</evidence>
<accession>A0AAE3B536</accession>
<comment type="caution">
    <text evidence="15">The sequence shown here is derived from an EMBL/GenBank/DDBJ whole genome shotgun (WGS) entry which is preliminary data.</text>
</comment>
<dbReference type="Pfam" id="PF02801">
    <property type="entry name" value="Ketoacyl-synt_C"/>
    <property type="match status" value="1"/>
</dbReference>
<dbReference type="SUPFAM" id="SSF53901">
    <property type="entry name" value="Thiolase-like"/>
    <property type="match status" value="2"/>
</dbReference>
<evidence type="ECO:0000256" key="3">
    <source>
        <dbReference type="ARBA" id="ARBA00012356"/>
    </source>
</evidence>
<dbReference type="Gene3D" id="3.40.47.10">
    <property type="match status" value="2"/>
</dbReference>
<name>A0AAE3B536_9RHOB</name>
<dbReference type="InterPro" id="IPR016039">
    <property type="entry name" value="Thiolase-like"/>
</dbReference>
<reference evidence="15 16" key="1">
    <citation type="submission" date="2021-01" db="EMBL/GenBank/DDBJ databases">
        <title>Diatom-associated Roseobacters Show Island Model of Population Structure.</title>
        <authorList>
            <person name="Qu L."/>
            <person name="Feng X."/>
            <person name="Chen Y."/>
            <person name="Li L."/>
            <person name="Wang X."/>
            <person name="Hu Z."/>
            <person name="Wang H."/>
            <person name="Luo H."/>
        </authorList>
    </citation>
    <scope>NUCLEOTIDE SEQUENCE [LARGE SCALE GENOMIC DNA]</scope>
    <source>
        <strain evidence="15 16">TR60-84</strain>
    </source>
</reference>
<dbReference type="Proteomes" id="UP000732193">
    <property type="component" value="Unassembled WGS sequence"/>
</dbReference>
<gene>
    <name evidence="15" type="primary">fabF</name>
    <name evidence="15" type="ORF">JQV55_05025</name>
</gene>
<keyword evidence="10 11" id="KW-0012">Acyltransferase</keyword>
<evidence type="ECO:0000313" key="15">
    <source>
        <dbReference type="EMBL" id="MBM1712917.1"/>
    </source>
</evidence>
<evidence type="ECO:0000313" key="16">
    <source>
        <dbReference type="Proteomes" id="UP000732193"/>
    </source>
</evidence>
<dbReference type="CDD" id="cd00834">
    <property type="entry name" value="KAS_I_II"/>
    <property type="match status" value="1"/>
</dbReference>
<keyword evidence="9 11" id="KW-0275">Fatty acid biosynthesis</keyword>
<dbReference type="GO" id="GO:0005829">
    <property type="term" value="C:cytosol"/>
    <property type="evidence" value="ECO:0007669"/>
    <property type="project" value="TreeGrafter"/>
</dbReference>
<dbReference type="PANTHER" id="PTHR11712:SF336">
    <property type="entry name" value="3-OXOACYL-[ACYL-CARRIER-PROTEIN] SYNTHASE, MITOCHONDRIAL"/>
    <property type="match status" value="1"/>
</dbReference>
<feature type="active site" description="For beta-ketoacyl synthase activity" evidence="12">
    <location>
        <position position="170"/>
    </location>
</feature>
<sequence>MRRVVVTGLGLVTPLADGVEESWSRILDGKSGGGPITGFDASALVTQYACEVPLGDGTDGTFNADKYMAPKEQRKVDTFILFGMAAAQQAVEDSGWMPEDREDLERTGVLIGSGIGGLNSIANTAVMMKEKGPRRVSPFFVPGALINLISGQVSIKYGFRGPNHSVVTACSTGAHAIGDASRLIQHGDADVMVAGGAEAAICEIGIAGFNACKALSTKRGDDPQKASRPYDADRDGFVMGEGAGIVVLEEYEHAKARGAKIYAEVIGYGLSGDAYHITAPSEDGEGGERSMRAALRGAGKEPKDIDYINAHGTSTMADTIELGAVERMLGEHASKVTMSSTKSATGHLLGAAGAIEAIFSILAIRDQVAPPTINLDNLAVETKIDLAANKAVKREINVALSNSFGFGGTNASVLFGKV</sequence>
<evidence type="ECO:0000256" key="13">
    <source>
        <dbReference type="RuleBase" id="RU003694"/>
    </source>
</evidence>
<comment type="catalytic activity">
    <reaction evidence="11">
        <text>(9Z)-hexadecenoyl-[ACP] + malonyl-[ACP] + H(+) = 3-oxo-(11Z)-octadecenoyl-[ACP] + holo-[ACP] + CO2</text>
        <dbReference type="Rhea" id="RHEA:55040"/>
        <dbReference type="Rhea" id="RHEA-COMP:9623"/>
        <dbReference type="Rhea" id="RHEA-COMP:9685"/>
        <dbReference type="Rhea" id="RHEA-COMP:10800"/>
        <dbReference type="Rhea" id="RHEA-COMP:14074"/>
        <dbReference type="ChEBI" id="CHEBI:15378"/>
        <dbReference type="ChEBI" id="CHEBI:16526"/>
        <dbReference type="ChEBI" id="CHEBI:64479"/>
        <dbReference type="ChEBI" id="CHEBI:78449"/>
        <dbReference type="ChEBI" id="CHEBI:83989"/>
        <dbReference type="ChEBI" id="CHEBI:138538"/>
        <dbReference type="EC" id="2.3.1.179"/>
    </reaction>
</comment>
<feature type="domain" description="Ketosynthase family 3 (KS3)" evidence="14">
    <location>
        <begin position="1"/>
        <end position="417"/>
    </location>
</feature>
<dbReference type="PIRSF" id="PIRSF000447">
    <property type="entry name" value="KAS_II"/>
    <property type="match status" value="1"/>
</dbReference>